<dbReference type="EMBL" id="BMVG01000002">
    <property type="protein sequence ID" value="GHD99887.1"/>
    <property type="molecule type" value="Genomic_DNA"/>
</dbReference>
<evidence type="ECO:0000313" key="1">
    <source>
        <dbReference type="EMBL" id="GHD99887.1"/>
    </source>
</evidence>
<organism evidence="1 2">
    <name type="scientific">Streptomyces alanosinicus</name>
    <dbReference type="NCBI Taxonomy" id="68171"/>
    <lineage>
        <taxon>Bacteria</taxon>
        <taxon>Bacillati</taxon>
        <taxon>Actinomycetota</taxon>
        <taxon>Actinomycetes</taxon>
        <taxon>Kitasatosporales</taxon>
        <taxon>Streptomycetaceae</taxon>
        <taxon>Streptomyces</taxon>
    </lineage>
</organism>
<reference evidence="1" key="2">
    <citation type="submission" date="2020-09" db="EMBL/GenBank/DDBJ databases">
        <authorList>
            <person name="Sun Q."/>
            <person name="Ohkuma M."/>
        </authorList>
    </citation>
    <scope>NUCLEOTIDE SEQUENCE</scope>
    <source>
        <strain evidence="1">JCM 4714</strain>
    </source>
</reference>
<gene>
    <name evidence="1" type="ORF">GCM10010339_12650</name>
</gene>
<reference evidence="1" key="1">
    <citation type="journal article" date="2014" name="Int. J. Syst. Evol. Microbiol.">
        <title>Complete genome sequence of Corynebacterium casei LMG S-19264T (=DSM 44701T), isolated from a smear-ripened cheese.</title>
        <authorList>
            <consortium name="US DOE Joint Genome Institute (JGI-PGF)"/>
            <person name="Walter F."/>
            <person name="Albersmeier A."/>
            <person name="Kalinowski J."/>
            <person name="Ruckert C."/>
        </authorList>
    </citation>
    <scope>NUCLEOTIDE SEQUENCE</scope>
    <source>
        <strain evidence="1">JCM 4714</strain>
    </source>
</reference>
<proteinExistence type="predicted"/>
<protein>
    <submittedName>
        <fullName evidence="1">Uncharacterized protein</fullName>
    </submittedName>
</protein>
<name>A0A918YD40_9ACTN</name>
<sequence length="96" mass="10434">MVRTRQTCPDPRPIDLPVGFNAWLLDCAPIADCETCQSEWQRLHEAKELGDITLAAKHATNIRDHAPDGHAERQGAAVPACGGPYASDLVEKRTSA</sequence>
<accession>A0A918YD40</accession>
<evidence type="ECO:0000313" key="2">
    <source>
        <dbReference type="Proteomes" id="UP000655443"/>
    </source>
</evidence>
<keyword evidence="2" id="KW-1185">Reference proteome</keyword>
<comment type="caution">
    <text evidence="1">The sequence shown here is derived from an EMBL/GenBank/DDBJ whole genome shotgun (WGS) entry which is preliminary data.</text>
</comment>
<dbReference type="AlphaFoldDB" id="A0A918YD40"/>
<dbReference type="Proteomes" id="UP000655443">
    <property type="component" value="Unassembled WGS sequence"/>
</dbReference>
<dbReference type="RefSeq" id="WP_189949316.1">
    <property type="nucleotide sequence ID" value="NZ_BMVG01000002.1"/>
</dbReference>